<dbReference type="InterPro" id="IPR029063">
    <property type="entry name" value="SAM-dependent_MTases_sf"/>
</dbReference>
<proteinExistence type="predicted"/>
<sequence>METFWSTNVQGVKTLFLSRSLRFKDGFFKDFENIFNIDKDKKVKILELGCGPGALIHRLSEVYPNASLYGLDRDRNFIDFANEFVVSGKFFLDDLEDLYFKENDFDIVISYTLAEHIDPDCLLSIQEKLLKKGGKMIIMSVLHSSNDILNYVKLDKNLEDEEEKVWERLRDVHFPDLKEEGVRKFNLSEAELFKKIREFSFKDISINNVFTRICPDDDEVSEELANLIFDTKKISQEEILERLYRDDYITDDEAELLFDNLDKRLEIRKEEYENKEKIFDREIVLTSVICATRK</sequence>
<organism evidence="2 3">
    <name type="scientific">Citroniella saccharovorans</name>
    <dbReference type="NCBI Taxonomy" id="2053367"/>
    <lineage>
        <taxon>Bacteria</taxon>
        <taxon>Bacillati</taxon>
        <taxon>Bacillota</taxon>
        <taxon>Tissierellia</taxon>
        <taxon>Tissierellales</taxon>
        <taxon>Peptoniphilaceae</taxon>
        <taxon>Citroniella</taxon>
    </lineage>
</organism>
<comment type="caution">
    <text evidence="2">The sequence shown here is derived from an EMBL/GenBank/DDBJ whole genome shotgun (WGS) entry which is preliminary data.</text>
</comment>
<dbReference type="GO" id="GO:0008168">
    <property type="term" value="F:methyltransferase activity"/>
    <property type="evidence" value="ECO:0007669"/>
    <property type="project" value="UniProtKB-KW"/>
</dbReference>
<dbReference type="PANTHER" id="PTHR42912">
    <property type="entry name" value="METHYLTRANSFERASE"/>
    <property type="match status" value="1"/>
</dbReference>
<dbReference type="SUPFAM" id="SSF53335">
    <property type="entry name" value="S-adenosyl-L-methionine-dependent methyltransferases"/>
    <property type="match status" value="1"/>
</dbReference>
<dbReference type="InterPro" id="IPR050508">
    <property type="entry name" value="Methyltransf_Superfamily"/>
</dbReference>
<keyword evidence="2" id="KW-0808">Transferase</keyword>
<evidence type="ECO:0000259" key="1">
    <source>
        <dbReference type="Pfam" id="PF13847"/>
    </source>
</evidence>
<protein>
    <submittedName>
        <fullName evidence="2">Methyltransferase domain-containing protein</fullName>
    </submittedName>
</protein>
<name>A0AAW9MP19_9FIRM</name>
<dbReference type="AlphaFoldDB" id="A0AAW9MP19"/>
<reference evidence="2 3" key="1">
    <citation type="submission" date="2024-01" db="EMBL/GenBank/DDBJ databases">
        <title>Complete genome sequence of Citroniella saccharovorans strain M6.X9, isolated from human fecal sample.</title>
        <authorList>
            <person name="Cheng G."/>
            <person name="Westerholm M."/>
            <person name="Schnurer A."/>
        </authorList>
    </citation>
    <scope>NUCLEOTIDE SEQUENCE [LARGE SCALE GENOMIC DNA]</scope>
    <source>
        <strain evidence="2 3">DSM 29873</strain>
    </source>
</reference>
<dbReference type="EMBL" id="JAYKOT010000001">
    <property type="protein sequence ID" value="MEB3428794.1"/>
    <property type="molecule type" value="Genomic_DNA"/>
</dbReference>
<evidence type="ECO:0000313" key="2">
    <source>
        <dbReference type="EMBL" id="MEB3428794.1"/>
    </source>
</evidence>
<keyword evidence="2" id="KW-0489">Methyltransferase</keyword>
<dbReference type="Pfam" id="PF13847">
    <property type="entry name" value="Methyltransf_31"/>
    <property type="match status" value="1"/>
</dbReference>
<dbReference type="PANTHER" id="PTHR42912:SF93">
    <property type="entry name" value="N6-ADENOSINE-METHYLTRANSFERASE TMT1A"/>
    <property type="match status" value="1"/>
</dbReference>
<evidence type="ECO:0000313" key="3">
    <source>
        <dbReference type="Proteomes" id="UP001357733"/>
    </source>
</evidence>
<dbReference type="RefSeq" id="WP_324618822.1">
    <property type="nucleotide sequence ID" value="NZ_JAYKOT010000001.1"/>
</dbReference>
<dbReference type="CDD" id="cd02440">
    <property type="entry name" value="AdoMet_MTases"/>
    <property type="match status" value="1"/>
</dbReference>
<accession>A0AAW9MP19</accession>
<feature type="domain" description="Methyltransferase" evidence="1">
    <location>
        <begin position="40"/>
        <end position="164"/>
    </location>
</feature>
<dbReference type="InterPro" id="IPR025714">
    <property type="entry name" value="Methyltranfer_dom"/>
</dbReference>
<keyword evidence="3" id="KW-1185">Reference proteome</keyword>
<dbReference type="Proteomes" id="UP001357733">
    <property type="component" value="Unassembled WGS sequence"/>
</dbReference>
<dbReference type="Gene3D" id="3.40.50.150">
    <property type="entry name" value="Vaccinia Virus protein VP39"/>
    <property type="match status" value="1"/>
</dbReference>
<dbReference type="GO" id="GO:0032259">
    <property type="term" value="P:methylation"/>
    <property type="evidence" value="ECO:0007669"/>
    <property type="project" value="UniProtKB-KW"/>
</dbReference>
<gene>
    <name evidence="2" type="ORF">VLK81_01945</name>
</gene>